<dbReference type="EMBL" id="JABBWM010000005">
    <property type="protein sequence ID" value="KAG2117349.1"/>
    <property type="molecule type" value="Genomic_DNA"/>
</dbReference>
<evidence type="ECO:0000256" key="1">
    <source>
        <dbReference type="SAM" id="MobiDB-lite"/>
    </source>
</evidence>
<feature type="compositionally biased region" description="Basic and acidic residues" evidence="1">
    <location>
        <begin position="16"/>
        <end position="29"/>
    </location>
</feature>
<name>A0A9P7JYS5_9AGAM</name>
<feature type="compositionally biased region" description="Polar residues" evidence="1">
    <location>
        <begin position="227"/>
        <end position="243"/>
    </location>
</feature>
<feature type="compositionally biased region" description="Polar residues" evidence="1">
    <location>
        <begin position="30"/>
        <end position="40"/>
    </location>
</feature>
<dbReference type="Gene3D" id="2.30.29.30">
    <property type="entry name" value="Pleckstrin-homology domain (PH domain)/Phosphotyrosine-binding domain (PTB)"/>
    <property type="match status" value="1"/>
</dbReference>
<proteinExistence type="predicted"/>
<feature type="compositionally biased region" description="Pro residues" evidence="1">
    <location>
        <begin position="70"/>
        <end position="85"/>
    </location>
</feature>
<feature type="non-terminal residue" evidence="2">
    <location>
        <position position="243"/>
    </location>
</feature>
<reference evidence="2" key="1">
    <citation type="journal article" date="2020" name="New Phytol.">
        <title>Comparative genomics reveals dynamic genome evolution in host specialist ectomycorrhizal fungi.</title>
        <authorList>
            <person name="Lofgren L.A."/>
            <person name="Nguyen N.H."/>
            <person name="Vilgalys R."/>
            <person name="Ruytinx J."/>
            <person name="Liao H.L."/>
            <person name="Branco S."/>
            <person name="Kuo A."/>
            <person name="LaButti K."/>
            <person name="Lipzen A."/>
            <person name="Andreopoulos W."/>
            <person name="Pangilinan J."/>
            <person name="Riley R."/>
            <person name="Hundley H."/>
            <person name="Na H."/>
            <person name="Barry K."/>
            <person name="Grigoriev I.V."/>
            <person name="Stajich J.E."/>
            <person name="Kennedy P.G."/>
        </authorList>
    </citation>
    <scope>NUCLEOTIDE SEQUENCE</scope>
    <source>
        <strain evidence="2">FC423</strain>
    </source>
</reference>
<dbReference type="PANTHER" id="PTHR37283:SF1">
    <property type="entry name" value="PH DOMAIN-CONTAINING PROTEIN YHR131C"/>
    <property type="match status" value="1"/>
</dbReference>
<evidence type="ECO:0008006" key="4">
    <source>
        <dbReference type="Google" id="ProtNLM"/>
    </source>
</evidence>
<feature type="compositionally biased region" description="Low complexity" evidence="1">
    <location>
        <begin position="60"/>
        <end position="69"/>
    </location>
</feature>
<dbReference type="PANTHER" id="PTHR37283">
    <property type="entry name" value="PH DOMAIN-CONTAINING PROTEIN YHR131C"/>
    <property type="match status" value="1"/>
</dbReference>
<protein>
    <recommendedName>
        <fullName evidence="4">PH domain-containing protein</fullName>
    </recommendedName>
</protein>
<evidence type="ECO:0000313" key="2">
    <source>
        <dbReference type="EMBL" id="KAG2117349.1"/>
    </source>
</evidence>
<dbReference type="GeneID" id="64692419"/>
<evidence type="ECO:0000313" key="3">
    <source>
        <dbReference type="Proteomes" id="UP000823399"/>
    </source>
</evidence>
<organism evidence="2 3">
    <name type="scientific">Suillus discolor</name>
    <dbReference type="NCBI Taxonomy" id="1912936"/>
    <lineage>
        <taxon>Eukaryota</taxon>
        <taxon>Fungi</taxon>
        <taxon>Dikarya</taxon>
        <taxon>Basidiomycota</taxon>
        <taxon>Agaricomycotina</taxon>
        <taxon>Agaricomycetes</taxon>
        <taxon>Agaricomycetidae</taxon>
        <taxon>Boletales</taxon>
        <taxon>Suillineae</taxon>
        <taxon>Suillaceae</taxon>
        <taxon>Suillus</taxon>
    </lineage>
</organism>
<accession>A0A9P7JYS5</accession>
<feature type="region of interest" description="Disordered" evidence="1">
    <location>
        <begin position="15"/>
        <end position="88"/>
    </location>
</feature>
<feature type="region of interest" description="Disordered" evidence="1">
    <location>
        <begin position="173"/>
        <end position="243"/>
    </location>
</feature>
<dbReference type="OrthoDB" id="5865767at2759"/>
<comment type="caution">
    <text evidence="2">The sequence shown here is derived from an EMBL/GenBank/DDBJ whole genome shotgun (WGS) entry which is preliminary data.</text>
</comment>
<dbReference type="InterPro" id="IPR011993">
    <property type="entry name" value="PH-like_dom_sf"/>
</dbReference>
<keyword evidence="3" id="KW-1185">Reference proteome</keyword>
<dbReference type="AlphaFoldDB" id="A0A9P7JYS5"/>
<sequence length="243" mass="26754">PSLYRAPSRSMIDLSVSRRDLSKKSRDTVHSNVPSVSGHTVESVESDNTDNVMGRLMRRTSMPTFTSTSDPPPYPSFDPRPPKSAPPFQFQYHEDEGRERLPPYSNSLYLSAIMPLKMEFSLPGVQAKDRKWRRVFCELEGTVLRVYKCPPGASGAGIIGEWWERRVGVGDLSSGYHAPVRKANESPAPSSKRGEESPTPPSKIAVDQPVASSSSSPPPTPHRARSESQSSRATNQSTTPSML</sequence>
<feature type="non-terminal residue" evidence="2">
    <location>
        <position position="1"/>
    </location>
</feature>
<dbReference type="Proteomes" id="UP000823399">
    <property type="component" value="Unassembled WGS sequence"/>
</dbReference>
<gene>
    <name evidence="2" type="ORF">F5147DRAFT_536347</name>
</gene>
<dbReference type="RefSeq" id="XP_041298238.1">
    <property type="nucleotide sequence ID" value="XM_041430160.1"/>
</dbReference>